<comment type="caution">
    <text evidence="1">The sequence shown here is derived from an EMBL/GenBank/DDBJ whole genome shotgun (WGS) entry which is preliminary data.</text>
</comment>
<dbReference type="Proteomes" id="UP001234202">
    <property type="component" value="Unassembled WGS sequence"/>
</dbReference>
<reference evidence="1" key="1">
    <citation type="submission" date="2023-04" db="EMBL/GenBank/DDBJ databases">
        <title>Draft Genome sequencing of Naganishia species isolated from polar environments using Oxford Nanopore Technology.</title>
        <authorList>
            <person name="Leo P."/>
            <person name="Venkateswaran K."/>
        </authorList>
    </citation>
    <scope>NUCLEOTIDE SEQUENCE</scope>
    <source>
        <strain evidence="1">DBVPG 5303</strain>
    </source>
</reference>
<gene>
    <name evidence="1" type="ORF">QFC24_006401</name>
</gene>
<protein>
    <submittedName>
        <fullName evidence="1">Uncharacterized protein</fullName>
    </submittedName>
</protein>
<sequence>MSERKAHSTTDAPAPLPVFSQVIESNGFLFTSGQIGATPDGKLVEGTIADRTAQALKNLDSVLKAAGSGLEHAVKLTVFITDYSQFATMNAAYLQAMPSPAPARSCIGVRELPYGTDVEIEAVAVIPGSGKRDAKL</sequence>
<evidence type="ECO:0000313" key="1">
    <source>
        <dbReference type="EMBL" id="KAJ9117687.1"/>
    </source>
</evidence>
<evidence type="ECO:0000313" key="2">
    <source>
        <dbReference type="Proteomes" id="UP001234202"/>
    </source>
</evidence>
<name>A0ACC2X308_9TREE</name>
<proteinExistence type="predicted"/>
<keyword evidence="2" id="KW-1185">Reference proteome</keyword>
<accession>A0ACC2X308</accession>
<organism evidence="1 2">
    <name type="scientific">Naganishia onofrii</name>
    <dbReference type="NCBI Taxonomy" id="1851511"/>
    <lineage>
        <taxon>Eukaryota</taxon>
        <taxon>Fungi</taxon>
        <taxon>Dikarya</taxon>
        <taxon>Basidiomycota</taxon>
        <taxon>Agaricomycotina</taxon>
        <taxon>Tremellomycetes</taxon>
        <taxon>Filobasidiales</taxon>
        <taxon>Filobasidiaceae</taxon>
        <taxon>Naganishia</taxon>
    </lineage>
</organism>
<dbReference type="EMBL" id="JASBWV010000031">
    <property type="protein sequence ID" value="KAJ9117687.1"/>
    <property type="molecule type" value="Genomic_DNA"/>
</dbReference>